<dbReference type="Proteomes" id="UP000246569">
    <property type="component" value="Unassembled WGS sequence"/>
</dbReference>
<proteinExistence type="predicted"/>
<gene>
    <name evidence="1" type="ORF">C7443_11217</name>
</gene>
<evidence type="ECO:0000313" key="2">
    <source>
        <dbReference type="Proteomes" id="UP000246569"/>
    </source>
</evidence>
<evidence type="ECO:0000313" key="1">
    <source>
        <dbReference type="EMBL" id="PWV59020.1"/>
    </source>
</evidence>
<reference evidence="1 2" key="1">
    <citation type="submission" date="2018-05" db="EMBL/GenBank/DDBJ databases">
        <title>Genomic Encyclopedia of Type Strains, Phase IV (KMG-IV): sequencing the most valuable type-strain genomes for metagenomic binning, comparative biology and taxonomic classification.</title>
        <authorList>
            <person name="Goeker M."/>
        </authorList>
    </citation>
    <scope>NUCLEOTIDE SEQUENCE [LARGE SCALE GENOMIC DNA]</scope>
    <source>
        <strain evidence="1 2">DSM 23606</strain>
    </source>
</reference>
<organism evidence="1 2">
    <name type="scientific">Plasticicumulans acidivorans</name>
    <dbReference type="NCBI Taxonomy" id="886464"/>
    <lineage>
        <taxon>Bacteria</taxon>
        <taxon>Pseudomonadati</taxon>
        <taxon>Pseudomonadota</taxon>
        <taxon>Gammaproteobacteria</taxon>
        <taxon>Candidatus Competibacteraceae</taxon>
        <taxon>Plasticicumulans</taxon>
    </lineage>
</organism>
<evidence type="ECO:0008006" key="3">
    <source>
        <dbReference type="Google" id="ProtNLM"/>
    </source>
</evidence>
<accession>A0A317MRM9</accession>
<dbReference type="EMBL" id="QGTJ01000012">
    <property type="protein sequence ID" value="PWV59020.1"/>
    <property type="molecule type" value="Genomic_DNA"/>
</dbReference>
<keyword evidence="2" id="KW-1185">Reference proteome</keyword>
<sequence length="87" mass="9891">MASLITADRKRLLAPPKAGPISYRLFELLPMMPRFSVEHVRQRLETTFPTANAAVNLLEDLGILAELTGQKKNRVYSYQAYVELLSR</sequence>
<comment type="caution">
    <text evidence="1">The sequence shown here is derived from an EMBL/GenBank/DDBJ whole genome shotgun (WGS) entry which is preliminary data.</text>
</comment>
<name>A0A317MRM9_9GAMM</name>
<dbReference type="AlphaFoldDB" id="A0A317MRM9"/>
<protein>
    <recommendedName>
        <fullName evidence="3">Fic/DOC family protein</fullName>
    </recommendedName>
</protein>